<sequence>MTLRGRLTALAVGVVLLSSTALVVLVRSHTPGCTVLAPRPSLPPQLRAVGDFDQTYDVSNSPALEDAAGRAASSLHGDLIGAVPEQPIRVAATEATSSDAVVVPLRGHTTAQGVTPLAGLVVFLQDCQGNAYFASVEDDASAQQAPSQFPTVSQGQASARLGTAAIRLVYVSDPLRPEWVTTSSPPQSLLAR</sequence>
<reference evidence="1 2" key="1">
    <citation type="submission" date="2020-10" db="EMBL/GenBank/DDBJ databases">
        <title>Ca. Dormibacterota MAGs.</title>
        <authorList>
            <person name="Montgomery K."/>
        </authorList>
    </citation>
    <scope>NUCLEOTIDE SEQUENCE [LARGE SCALE GENOMIC DNA]</scope>
    <source>
        <strain evidence="1">Mitchell_Peninsula_5</strain>
    </source>
</reference>
<comment type="caution">
    <text evidence="1">The sequence shown here is derived from an EMBL/GenBank/DDBJ whole genome shotgun (WGS) entry which is preliminary data.</text>
</comment>
<gene>
    <name evidence="1" type="ORF">JF887_08695</name>
</gene>
<name>A0A934KHD6_9BACT</name>
<proteinExistence type="predicted"/>
<dbReference type="Proteomes" id="UP000614410">
    <property type="component" value="Unassembled WGS sequence"/>
</dbReference>
<dbReference type="AlphaFoldDB" id="A0A934KHD6"/>
<dbReference type="EMBL" id="JAEKNN010000046">
    <property type="protein sequence ID" value="MBJ7609491.1"/>
    <property type="molecule type" value="Genomic_DNA"/>
</dbReference>
<evidence type="ECO:0000313" key="1">
    <source>
        <dbReference type="EMBL" id="MBJ7609491.1"/>
    </source>
</evidence>
<evidence type="ECO:0000313" key="2">
    <source>
        <dbReference type="Proteomes" id="UP000614410"/>
    </source>
</evidence>
<accession>A0A934KHD6</accession>
<organism evidence="1 2">
    <name type="scientific">Candidatus Amunia macphersoniae</name>
    <dbReference type="NCBI Taxonomy" id="3127014"/>
    <lineage>
        <taxon>Bacteria</taxon>
        <taxon>Bacillati</taxon>
        <taxon>Candidatus Dormiibacterota</taxon>
        <taxon>Candidatus Dormibacteria</taxon>
        <taxon>Candidatus Aeolococcales</taxon>
        <taxon>Candidatus Aeolococcaceae</taxon>
        <taxon>Candidatus Amunia</taxon>
    </lineage>
</organism>
<protein>
    <submittedName>
        <fullName evidence="1">Uncharacterized protein</fullName>
    </submittedName>
</protein>